<evidence type="ECO:0000313" key="6">
    <source>
        <dbReference type="Proteomes" id="UP000283786"/>
    </source>
</evidence>
<keyword evidence="2" id="KW-0229">DNA integration</keyword>
<dbReference type="RefSeq" id="WP_119837982.1">
    <property type="nucleotide sequence ID" value="NZ_CP060436.1"/>
</dbReference>
<dbReference type="EMBL" id="CP060436">
    <property type="protein sequence ID" value="QPM89109.1"/>
    <property type="molecule type" value="Genomic_DNA"/>
</dbReference>
<keyword evidence="4" id="KW-0233">DNA recombination</keyword>
<dbReference type="Gene3D" id="1.10.150.130">
    <property type="match status" value="1"/>
</dbReference>
<proteinExistence type="inferred from homology"/>
<dbReference type="InterPro" id="IPR002104">
    <property type="entry name" value="Integrase_catalytic"/>
</dbReference>
<dbReference type="PANTHER" id="PTHR30629">
    <property type="entry name" value="PROPHAGE INTEGRASE"/>
    <property type="match status" value="1"/>
</dbReference>
<gene>
    <name evidence="5" type="ORF">PSAL_003190</name>
</gene>
<dbReference type="AlphaFoldDB" id="A0A418SK94"/>
<dbReference type="PANTHER" id="PTHR30629:SF2">
    <property type="entry name" value="PROPHAGE INTEGRASE INTS-RELATED"/>
    <property type="match status" value="1"/>
</dbReference>
<evidence type="ECO:0000256" key="3">
    <source>
        <dbReference type="ARBA" id="ARBA00023125"/>
    </source>
</evidence>
<keyword evidence="6" id="KW-1185">Reference proteome</keyword>
<dbReference type="InterPro" id="IPR011010">
    <property type="entry name" value="DNA_brk_join_enz"/>
</dbReference>
<keyword evidence="3" id="KW-0238">DNA-binding</keyword>
<evidence type="ECO:0000256" key="4">
    <source>
        <dbReference type="ARBA" id="ARBA00023172"/>
    </source>
</evidence>
<dbReference type="InterPro" id="IPR010998">
    <property type="entry name" value="Integrase_recombinase_N"/>
</dbReference>
<reference evidence="5 6" key="1">
    <citation type="submission" date="2020-08" db="EMBL/GenBank/DDBJ databases">
        <title>Genome sequence of Rhodobacteraceae bacterium Lw-13e.</title>
        <authorList>
            <person name="Poehlein A."/>
            <person name="Wolter L."/>
            <person name="Daniel R."/>
            <person name="Brinkhoff T."/>
        </authorList>
    </citation>
    <scope>NUCLEOTIDE SEQUENCE [LARGE SCALE GENOMIC DNA]</scope>
    <source>
        <strain evidence="5 6">Lw-13e</strain>
    </source>
</reference>
<evidence type="ECO:0000313" key="5">
    <source>
        <dbReference type="EMBL" id="QPM89109.1"/>
    </source>
</evidence>
<dbReference type="GO" id="GO:0015074">
    <property type="term" value="P:DNA integration"/>
    <property type="evidence" value="ECO:0007669"/>
    <property type="project" value="UniProtKB-KW"/>
</dbReference>
<dbReference type="OrthoDB" id="9795573at2"/>
<dbReference type="KEGG" id="palw:PSAL_003190"/>
<dbReference type="Gene3D" id="3.30.160.390">
    <property type="entry name" value="Integrase, DNA-binding domain"/>
    <property type="match status" value="1"/>
</dbReference>
<dbReference type="SUPFAM" id="SSF56349">
    <property type="entry name" value="DNA breaking-rejoining enzymes"/>
    <property type="match status" value="1"/>
</dbReference>
<dbReference type="InterPro" id="IPR013762">
    <property type="entry name" value="Integrase-like_cat_sf"/>
</dbReference>
<comment type="similarity">
    <text evidence="1">Belongs to the 'phage' integrase family.</text>
</comment>
<dbReference type="InterPro" id="IPR038488">
    <property type="entry name" value="Integrase_DNA-bd_sf"/>
</dbReference>
<organism evidence="5 6">
    <name type="scientific">Pseudooceanicola algae</name>
    <dbReference type="NCBI Taxonomy" id="1537215"/>
    <lineage>
        <taxon>Bacteria</taxon>
        <taxon>Pseudomonadati</taxon>
        <taxon>Pseudomonadota</taxon>
        <taxon>Alphaproteobacteria</taxon>
        <taxon>Rhodobacterales</taxon>
        <taxon>Paracoccaceae</taxon>
        <taxon>Pseudooceanicola</taxon>
    </lineage>
</organism>
<dbReference type="Pfam" id="PF00589">
    <property type="entry name" value="Phage_integrase"/>
    <property type="match status" value="1"/>
</dbReference>
<evidence type="ECO:0000256" key="1">
    <source>
        <dbReference type="ARBA" id="ARBA00008857"/>
    </source>
</evidence>
<evidence type="ECO:0000256" key="2">
    <source>
        <dbReference type="ARBA" id="ARBA00022908"/>
    </source>
</evidence>
<sequence length="398" mass="44896">MATLETTFTKGTLDKAVHKGGAATRYRDPRYPNLYMEVGARSKTWRYRKFWKGRNFTETLGTWPQMAVIEAAQTAAETNARVEDAGVTQHSDRPRNAPEVTLRAAFQQHVTQALDPRQKKLTDTTVADYEGVLRCHAADWLELSISDISRQMVNERIKSLSDTPPTATKLLRALSAIYGTQLAYRDDGFEHDPTYRVKGYEAAHRELLFDEAKRWPALDAIAKVPNLTRRAAWLTLLFTGFRMRNVRELRWQDIDLDERVLTIPRLKNGQKRTFPLSDMAVEVLRLTPRSHDVIVFEGRHHGKSISNLRQIDRDGNDVDNGGVLRPHDTRHLFSSAAAKAGLSGPMINWMRGDVTIMRGAAGRYMHDLGSHEVANAVAQQIIAKCGPETTIDQLLTVA</sequence>
<protein>
    <submittedName>
        <fullName evidence="5">Uncharacterized protein</fullName>
    </submittedName>
</protein>
<name>A0A418SK94_9RHOB</name>
<dbReference type="Proteomes" id="UP000283786">
    <property type="component" value="Chromosome"/>
</dbReference>
<dbReference type="InterPro" id="IPR050808">
    <property type="entry name" value="Phage_Integrase"/>
</dbReference>
<dbReference type="Gene3D" id="1.10.443.10">
    <property type="entry name" value="Intergrase catalytic core"/>
    <property type="match status" value="1"/>
</dbReference>
<dbReference type="PROSITE" id="PS51898">
    <property type="entry name" value="TYR_RECOMBINASE"/>
    <property type="match status" value="1"/>
</dbReference>
<dbReference type="GO" id="GO:0003677">
    <property type="term" value="F:DNA binding"/>
    <property type="evidence" value="ECO:0007669"/>
    <property type="project" value="UniProtKB-KW"/>
</dbReference>
<dbReference type="GO" id="GO:0006310">
    <property type="term" value="P:DNA recombination"/>
    <property type="evidence" value="ECO:0007669"/>
    <property type="project" value="UniProtKB-KW"/>
</dbReference>
<accession>A0A418SK94</accession>